<feature type="signal peptide" evidence="2">
    <location>
        <begin position="1"/>
        <end position="18"/>
    </location>
</feature>
<comment type="caution">
    <text evidence="3">The sequence shown here is derived from an EMBL/GenBank/DDBJ whole genome shotgun (WGS) entry which is preliminary data.</text>
</comment>
<feature type="chain" id="PRO_5029860735" evidence="2">
    <location>
        <begin position="19"/>
        <end position="84"/>
    </location>
</feature>
<feature type="non-terminal residue" evidence="3">
    <location>
        <position position="84"/>
    </location>
</feature>
<evidence type="ECO:0000256" key="2">
    <source>
        <dbReference type="SAM" id="SignalP"/>
    </source>
</evidence>
<keyword evidence="1" id="KW-1133">Transmembrane helix</keyword>
<evidence type="ECO:0000313" key="3">
    <source>
        <dbReference type="EMBL" id="NXU38411.1"/>
    </source>
</evidence>
<proteinExistence type="predicted"/>
<keyword evidence="4" id="KW-1185">Reference proteome</keyword>
<evidence type="ECO:0000256" key="1">
    <source>
        <dbReference type="SAM" id="Phobius"/>
    </source>
</evidence>
<keyword evidence="1" id="KW-0472">Membrane</keyword>
<organism evidence="3 4">
    <name type="scientific">Drymodes brunneopygia</name>
    <dbReference type="NCBI Taxonomy" id="626378"/>
    <lineage>
        <taxon>Eukaryota</taxon>
        <taxon>Metazoa</taxon>
        <taxon>Chordata</taxon>
        <taxon>Craniata</taxon>
        <taxon>Vertebrata</taxon>
        <taxon>Euteleostomi</taxon>
        <taxon>Archelosauria</taxon>
        <taxon>Archosauria</taxon>
        <taxon>Dinosauria</taxon>
        <taxon>Saurischia</taxon>
        <taxon>Theropoda</taxon>
        <taxon>Coelurosauria</taxon>
        <taxon>Aves</taxon>
        <taxon>Neognathae</taxon>
        <taxon>Neoaves</taxon>
        <taxon>Telluraves</taxon>
        <taxon>Australaves</taxon>
        <taxon>Passeriformes</taxon>
        <taxon>Petroicidae</taxon>
        <taxon>Drymodes</taxon>
    </lineage>
</organism>
<reference evidence="3 4" key="1">
    <citation type="submission" date="2019-09" db="EMBL/GenBank/DDBJ databases">
        <title>Bird 10,000 Genomes (B10K) Project - Family phase.</title>
        <authorList>
            <person name="Zhang G."/>
        </authorList>
    </citation>
    <scope>NUCLEOTIDE SEQUENCE [LARGE SCALE GENOMIC DNA]</scope>
    <source>
        <strain evidence="3">B10K-DU-030-03</strain>
    </source>
</reference>
<keyword evidence="1" id="KW-0812">Transmembrane</keyword>
<protein>
    <submittedName>
        <fullName evidence="3">NU6M oxidoreductase</fullName>
    </submittedName>
</protein>
<evidence type="ECO:0000313" key="4">
    <source>
        <dbReference type="Proteomes" id="UP000525319"/>
    </source>
</evidence>
<keyword evidence="2" id="KW-0732">Signal</keyword>
<dbReference type="EMBL" id="VZTZ01019543">
    <property type="protein sequence ID" value="NXU38411.1"/>
    <property type="molecule type" value="Genomic_DNA"/>
</dbReference>
<dbReference type="AlphaFoldDB" id="A0A7L3KA57"/>
<feature type="non-terminal residue" evidence="3">
    <location>
        <position position="1"/>
    </location>
</feature>
<name>A0A7L3KA57_9PASS</name>
<accession>A0A7L3KA57</accession>
<dbReference type="OrthoDB" id="9837654at2759"/>
<sequence length="84" mass="8765">MRNFVIFLVACFILGELAVESNPSYYYGVVGSVLASVGGCGWLMSPGTAFLSLVLCLVHLGRIAVGFVHSVSGSGPLFRNIGGI</sequence>
<dbReference type="Proteomes" id="UP000525319">
    <property type="component" value="Unassembled WGS sequence"/>
</dbReference>
<gene>
    <name evidence="3" type="primary">Mtnd6</name>
    <name evidence="3" type="ORF">DRYBRU_R06962</name>
</gene>
<feature type="transmembrane region" description="Helical" evidence="1">
    <location>
        <begin position="42"/>
        <end position="60"/>
    </location>
</feature>